<dbReference type="EMBL" id="CAJNYD010002532">
    <property type="protein sequence ID" value="CAF3422822.1"/>
    <property type="molecule type" value="Genomic_DNA"/>
</dbReference>
<protein>
    <submittedName>
        <fullName evidence="4">Uncharacterized protein</fullName>
    </submittedName>
</protein>
<reference evidence="4" key="1">
    <citation type="submission" date="2021-02" db="EMBL/GenBank/DDBJ databases">
        <authorList>
            <person name="Nowell W R."/>
        </authorList>
    </citation>
    <scope>NUCLEOTIDE SEQUENCE</scope>
</reference>
<evidence type="ECO:0000313" key="9">
    <source>
        <dbReference type="Proteomes" id="UP000663873"/>
    </source>
</evidence>
<dbReference type="EMBL" id="CAJOBR010003005">
    <property type="protein sequence ID" value="CAF4717545.1"/>
    <property type="molecule type" value="Genomic_DNA"/>
</dbReference>
<dbReference type="Proteomes" id="UP000663851">
    <property type="component" value="Unassembled WGS sequence"/>
</dbReference>
<proteinExistence type="predicted"/>
<evidence type="ECO:0000313" key="7">
    <source>
        <dbReference type="EMBL" id="CAF4717545.1"/>
    </source>
</evidence>
<dbReference type="OrthoDB" id="10043270at2759"/>
<evidence type="ECO:0000256" key="1">
    <source>
        <dbReference type="SAM" id="Phobius"/>
    </source>
</evidence>
<keyword evidence="1" id="KW-1133">Transmembrane helix</keyword>
<dbReference type="Proteomes" id="UP000663872">
    <property type="component" value="Unassembled WGS sequence"/>
</dbReference>
<comment type="caution">
    <text evidence="4">The sequence shown here is derived from an EMBL/GenBank/DDBJ whole genome shotgun (WGS) entry which is preliminary data.</text>
</comment>
<feature type="transmembrane region" description="Helical" evidence="1">
    <location>
        <begin position="67"/>
        <end position="90"/>
    </location>
</feature>
<evidence type="ECO:0000313" key="4">
    <source>
        <dbReference type="EMBL" id="CAF3422822.1"/>
    </source>
</evidence>
<dbReference type="Proteomes" id="UP000663848">
    <property type="component" value="Unassembled WGS sequence"/>
</dbReference>
<accession>A0A818BPM5</accession>
<dbReference type="Proteomes" id="UP000663825">
    <property type="component" value="Unassembled WGS sequence"/>
</dbReference>
<evidence type="ECO:0000313" key="6">
    <source>
        <dbReference type="EMBL" id="CAF4281306.1"/>
    </source>
</evidence>
<dbReference type="AlphaFoldDB" id="A0A818BPM5"/>
<feature type="transmembrane region" description="Helical" evidence="1">
    <location>
        <begin position="97"/>
        <end position="124"/>
    </location>
</feature>
<gene>
    <name evidence="3" type="ORF">GRG538_LOCUS4571</name>
    <name evidence="5" type="ORF">HFQ381_LOCUS1084</name>
    <name evidence="4" type="ORF">LUA448_LOCUS19592</name>
    <name evidence="7" type="ORF">QYT958_LOCUS18755</name>
    <name evidence="2" type="ORF">TIS948_LOCUS16682</name>
    <name evidence="6" type="ORF">UJA718_LOCUS11404</name>
</gene>
<dbReference type="EMBL" id="CAJNYT010000250">
    <property type="protein sequence ID" value="CAF3340401.1"/>
    <property type="molecule type" value="Genomic_DNA"/>
</dbReference>
<keyword evidence="9" id="KW-1185">Reference proteome</keyword>
<name>A0A818BPM5_9BILA</name>
<sequence>MNTNDESHEELTVLVSAIFSMISFIMCTLATATSGWQIDSYHNKTGLFRTCYKDNCISVREKHDIPIVFAIFGQCLLVLGIISSFINVFIYRRRMALIVITILFLLASLFLWITVLTINLYLFMNGGSAIIFNAAIVFSLLTTFTASYALGISFALRHNHIHPRLPIVPMKYNQIMI</sequence>
<evidence type="ECO:0000313" key="2">
    <source>
        <dbReference type="EMBL" id="CAF3277387.1"/>
    </source>
</evidence>
<dbReference type="EMBL" id="CAJOBP010001397">
    <property type="protein sequence ID" value="CAF4281306.1"/>
    <property type="molecule type" value="Genomic_DNA"/>
</dbReference>
<dbReference type="Proteomes" id="UP000663833">
    <property type="component" value="Unassembled WGS sequence"/>
</dbReference>
<feature type="transmembrane region" description="Helical" evidence="1">
    <location>
        <begin position="12"/>
        <end position="32"/>
    </location>
</feature>
<dbReference type="EMBL" id="CAJNXB010002800">
    <property type="protein sequence ID" value="CAF3277387.1"/>
    <property type="molecule type" value="Genomic_DNA"/>
</dbReference>
<dbReference type="EMBL" id="CAJOBO010000027">
    <property type="protein sequence ID" value="CAF4102817.1"/>
    <property type="molecule type" value="Genomic_DNA"/>
</dbReference>
<evidence type="ECO:0000313" key="8">
    <source>
        <dbReference type="Proteomes" id="UP000663833"/>
    </source>
</evidence>
<keyword evidence="1" id="KW-0812">Transmembrane</keyword>
<dbReference type="Proteomes" id="UP000663873">
    <property type="component" value="Unassembled WGS sequence"/>
</dbReference>
<organism evidence="4 8">
    <name type="scientific">Rotaria socialis</name>
    <dbReference type="NCBI Taxonomy" id="392032"/>
    <lineage>
        <taxon>Eukaryota</taxon>
        <taxon>Metazoa</taxon>
        <taxon>Spiralia</taxon>
        <taxon>Gnathifera</taxon>
        <taxon>Rotifera</taxon>
        <taxon>Eurotatoria</taxon>
        <taxon>Bdelloidea</taxon>
        <taxon>Philodinida</taxon>
        <taxon>Philodinidae</taxon>
        <taxon>Rotaria</taxon>
    </lineage>
</organism>
<evidence type="ECO:0000313" key="5">
    <source>
        <dbReference type="EMBL" id="CAF4102817.1"/>
    </source>
</evidence>
<evidence type="ECO:0000313" key="3">
    <source>
        <dbReference type="EMBL" id="CAF3340401.1"/>
    </source>
</evidence>
<keyword evidence="1" id="KW-0472">Membrane</keyword>
<feature type="transmembrane region" description="Helical" evidence="1">
    <location>
        <begin position="130"/>
        <end position="156"/>
    </location>
</feature>